<dbReference type="SUPFAM" id="SSF48163">
    <property type="entry name" value="An anticodon-binding domain of class I aminoacyl-tRNA synthetases"/>
    <property type="match status" value="1"/>
</dbReference>
<dbReference type="InterPro" id="IPR033910">
    <property type="entry name" value="GluRS_core"/>
</dbReference>
<dbReference type="GO" id="GO:0005739">
    <property type="term" value="C:mitochondrion"/>
    <property type="evidence" value="ECO:0007669"/>
    <property type="project" value="UniProtKB-SubCell"/>
</dbReference>
<dbReference type="GO" id="GO:0005524">
    <property type="term" value="F:ATP binding"/>
    <property type="evidence" value="ECO:0007669"/>
    <property type="project" value="UniProtKB-KW"/>
</dbReference>
<dbReference type="InterPro" id="IPR008925">
    <property type="entry name" value="aa_tRNA-synth_I_cd-bd_sf"/>
</dbReference>
<gene>
    <name evidence="20" type="ORF">CHIRRI_LOCUS8477</name>
</gene>
<evidence type="ECO:0000259" key="18">
    <source>
        <dbReference type="Pfam" id="PF00749"/>
    </source>
</evidence>
<keyword evidence="7 17" id="KW-0648">Protein biosynthesis</keyword>
<proteinExistence type="inferred from homology"/>
<dbReference type="AlphaFoldDB" id="A0A9N9RY85"/>
<evidence type="ECO:0000256" key="12">
    <source>
        <dbReference type="ARBA" id="ARBA00044251"/>
    </source>
</evidence>
<dbReference type="InterPro" id="IPR020751">
    <property type="entry name" value="aa-tRNA-synth_I_codon-bd_sub2"/>
</dbReference>
<evidence type="ECO:0000256" key="14">
    <source>
        <dbReference type="ARBA" id="ARBA00047366"/>
    </source>
</evidence>
<evidence type="ECO:0000256" key="5">
    <source>
        <dbReference type="ARBA" id="ARBA00022741"/>
    </source>
</evidence>
<evidence type="ECO:0000256" key="2">
    <source>
        <dbReference type="ARBA" id="ARBA00007894"/>
    </source>
</evidence>
<sequence length="501" mass="58594">MLNLCIKRGIKGLLNENVYKFSRSCRFLHLGGLRTALFNYLFAKAHNGKFILRIEDTDQNRLVDGAVEQMIEDLEWSGMKADEGPFYGGDFGPYIQSQRLDVYQKYIKQLLESGHAYHCFCTERRLELLRKEAIKTRQIPKYDNRCRHLTPVQIAEKIARGDQYCIRFKLNDTGEAYNDLVYGNFVYYVAQNEGDPVILKADGFPTYHFANVVDDHLMEVTHVLRGVEWQISTPKHLMLYRAFNWTPPSFAHLPLIMNADGSKLSKRQNDIKLQYYRERGIFPEALINYITQAGGGFNRDPNERLYCYNKNELTEKFDIERINSNSTRLNPELLKDLNRLELINKLDNIENRNVLIQQVRKLIKEKYPLNAEELDLDDEHIYNVLKWSTKRISSINELAEENLSFLWVLPKLTKDKEVEINEEIIDSLVEELKDENFSKTNLQTILKEFSGEKQLIFANFMKNLRKMLSGLKEGPGVAEMMEILGKESTLERIIRLKRKKQ</sequence>
<dbReference type="NCBIfam" id="TIGR00464">
    <property type="entry name" value="gltX_bact"/>
    <property type="match status" value="1"/>
</dbReference>
<dbReference type="Pfam" id="PF19269">
    <property type="entry name" value="Anticodon_2"/>
    <property type="match status" value="1"/>
</dbReference>
<feature type="domain" description="Glutamyl/glutaminyl-tRNA synthetase class Ib catalytic" evidence="18">
    <location>
        <begin position="27"/>
        <end position="329"/>
    </location>
</feature>
<dbReference type="EC" id="6.1.1.17" evidence="3"/>
<dbReference type="GO" id="GO:0006424">
    <property type="term" value="P:glutamyl-tRNA aminoacylation"/>
    <property type="evidence" value="ECO:0007669"/>
    <property type="project" value="InterPro"/>
</dbReference>
<comment type="catalytic activity">
    <reaction evidence="14">
        <text>tRNA(Glu) + L-glutamate + ATP = L-glutamyl-tRNA(Glu) + AMP + diphosphate</text>
        <dbReference type="Rhea" id="RHEA:23540"/>
        <dbReference type="Rhea" id="RHEA-COMP:9663"/>
        <dbReference type="Rhea" id="RHEA-COMP:9680"/>
        <dbReference type="ChEBI" id="CHEBI:29985"/>
        <dbReference type="ChEBI" id="CHEBI:30616"/>
        <dbReference type="ChEBI" id="CHEBI:33019"/>
        <dbReference type="ChEBI" id="CHEBI:78442"/>
        <dbReference type="ChEBI" id="CHEBI:78520"/>
        <dbReference type="ChEBI" id="CHEBI:456215"/>
        <dbReference type="EC" id="6.1.1.17"/>
    </reaction>
    <physiologicalReaction direction="left-to-right" evidence="14">
        <dbReference type="Rhea" id="RHEA:23541"/>
    </physiologicalReaction>
</comment>
<evidence type="ECO:0000313" key="20">
    <source>
        <dbReference type="EMBL" id="CAG9805608.1"/>
    </source>
</evidence>
<evidence type="ECO:0000259" key="19">
    <source>
        <dbReference type="Pfam" id="PF19269"/>
    </source>
</evidence>
<dbReference type="HAMAP" id="MF_00022">
    <property type="entry name" value="Glu_tRNA_synth_type1"/>
    <property type="match status" value="1"/>
</dbReference>
<evidence type="ECO:0000256" key="9">
    <source>
        <dbReference type="ARBA" id="ARBA00030865"/>
    </source>
</evidence>
<dbReference type="InterPro" id="IPR000924">
    <property type="entry name" value="Glu/Gln-tRNA-synth"/>
</dbReference>
<dbReference type="GO" id="GO:0004818">
    <property type="term" value="F:glutamate-tRNA ligase activity"/>
    <property type="evidence" value="ECO:0007669"/>
    <property type="project" value="UniProtKB-EC"/>
</dbReference>
<dbReference type="OrthoDB" id="428822at2759"/>
<dbReference type="GO" id="GO:0050561">
    <property type="term" value="F:glutamate-tRNA(Gln) ligase activity"/>
    <property type="evidence" value="ECO:0007669"/>
    <property type="project" value="UniProtKB-EC"/>
</dbReference>
<name>A0A9N9RY85_9DIPT</name>
<protein>
    <recommendedName>
        <fullName evidence="11">Nondiscriminating glutamyl-tRNA synthetase EARS2, mitochondrial</fullName>
        <ecNumber evidence="3">6.1.1.17</ecNumber>
        <ecNumber evidence="10">6.1.1.24</ecNumber>
    </recommendedName>
    <alternativeName>
        <fullName evidence="13">Glutamate--tRNA(Gln) ligase EARS2, mitochondrial</fullName>
    </alternativeName>
    <alternativeName>
        <fullName evidence="9">Glutamyl-tRNA synthetase</fullName>
    </alternativeName>
    <alternativeName>
        <fullName evidence="12">Mitochondrial glutamyl-tRNA synthetase</fullName>
    </alternativeName>
</protein>
<keyword evidence="4 17" id="KW-0436">Ligase</keyword>
<dbReference type="InterPro" id="IPR020058">
    <property type="entry name" value="Glu/Gln-tRNA-synth_Ib_cat-dom"/>
</dbReference>
<evidence type="ECO:0000256" key="17">
    <source>
        <dbReference type="RuleBase" id="RU363037"/>
    </source>
</evidence>
<dbReference type="Pfam" id="PF00749">
    <property type="entry name" value="tRNA-synt_1c"/>
    <property type="match status" value="1"/>
</dbReference>
<dbReference type="CDD" id="cd00808">
    <property type="entry name" value="GluRS_core"/>
    <property type="match status" value="1"/>
</dbReference>
<comment type="catalytic activity">
    <reaction evidence="15">
        <text>tRNA(Glx) + L-glutamate + ATP = L-glutamyl-tRNA(Glx) + AMP + diphosphate</text>
        <dbReference type="Rhea" id="RHEA:18397"/>
        <dbReference type="Rhea" id="RHEA-COMP:9713"/>
        <dbReference type="Rhea" id="RHEA-COMP:9716"/>
        <dbReference type="ChEBI" id="CHEBI:29985"/>
        <dbReference type="ChEBI" id="CHEBI:30616"/>
        <dbReference type="ChEBI" id="CHEBI:33019"/>
        <dbReference type="ChEBI" id="CHEBI:78442"/>
        <dbReference type="ChEBI" id="CHEBI:78520"/>
        <dbReference type="ChEBI" id="CHEBI:456215"/>
        <dbReference type="EC" id="6.1.1.24"/>
    </reaction>
    <physiologicalReaction direction="left-to-right" evidence="15">
        <dbReference type="Rhea" id="RHEA:18398"/>
    </physiologicalReaction>
</comment>
<dbReference type="InterPro" id="IPR045462">
    <property type="entry name" value="aa-tRNA-synth_I_cd-bd"/>
</dbReference>
<evidence type="ECO:0000256" key="15">
    <source>
        <dbReference type="ARBA" id="ARBA00047479"/>
    </source>
</evidence>
<dbReference type="SUPFAM" id="SSF52374">
    <property type="entry name" value="Nucleotidylyl transferase"/>
    <property type="match status" value="1"/>
</dbReference>
<evidence type="ECO:0000256" key="8">
    <source>
        <dbReference type="ARBA" id="ARBA00023146"/>
    </source>
</evidence>
<dbReference type="PANTHER" id="PTHR43311:SF2">
    <property type="entry name" value="GLUTAMATE--TRNA LIGASE, MITOCHONDRIAL-RELATED"/>
    <property type="match status" value="1"/>
</dbReference>
<evidence type="ECO:0000256" key="1">
    <source>
        <dbReference type="ARBA" id="ARBA00004173"/>
    </source>
</evidence>
<evidence type="ECO:0000256" key="10">
    <source>
        <dbReference type="ARBA" id="ARBA00044054"/>
    </source>
</evidence>
<dbReference type="InterPro" id="IPR049940">
    <property type="entry name" value="GluQ/Sye"/>
</dbReference>
<organism evidence="20 21">
    <name type="scientific">Chironomus riparius</name>
    <dbReference type="NCBI Taxonomy" id="315576"/>
    <lineage>
        <taxon>Eukaryota</taxon>
        <taxon>Metazoa</taxon>
        <taxon>Ecdysozoa</taxon>
        <taxon>Arthropoda</taxon>
        <taxon>Hexapoda</taxon>
        <taxon>Insecta</taxon>
        <taxon>Pterygota</taxon>
        <taxon>Neoptera</taxon>
        <taxon>Endopterygota</taxon>
        <taxon>Diptera</taxon>
        <taxon>Nematocera</taxon>
        <taxon>Chironomoidea</taxon>
        <taxon>Chironomidae</taxon>
        <taxon>Chironominae</taxon>
        <taxon>Chironomus</taxon>
    </lineage>
</organism>
<comment type="catalytic activity">
    <reaction evidence="16">
        <text>tRNA(Gln) + L-glutamate + ATP = L-glutamyl-tRNA(Gln) + AMP + diphosphate</text>
        <dbReference type="Rhea" id="RHEA:64612"/>
        <dbReference type="Rhea" id="RHEA-COMP:9662"/>
        <dbReference type="Rhea" id="RHEA-COMP:9684"/>
        <dbReference type="ChEBI" id="CHEBI:29985"/>
        <dbReference type="ChEBI" id="CHEBI:30616"/>
        <dbReference type="ChEBI" id="CHEBI:33019"/>
        <dbReference type="ChEBI" id="CHEBI:78442"/>
        <dbReference type="ChEBI" id="CHEBI:78520"/>
        <dbReference type="ChEBI" id="CHEBI:456215"/>
    </reaction>
    <physiologicalReaction direction="left-to-right" evidence="16">
        <dbReference type="Rhea" id="RHEA:64613"/>
    </physiologicalReaction>
</comment>
<evidence type="ECO:0000256" key="3">
    <source>
        <dbReference type="ARBA" id="ARBA00012835"/>
    </source>
</evidence>
<dbReference type="PANTHER" id="PTHR43311">
    <property type="entry name" value="GLUTAMATE--TRNA LIGASE"/>
    <property type="match status" value="1"/>
</dbReference>
<evidence type="ECO:0000256" key="13">
    <source>
        <dbReference type="ARBA" id="ARBA00044313"/>
    </source>
</evidence>
<dbReference type="EC" id="6.1.1.24" evidence="10"/>
<evidence type="ECO:0000256" key="6">
    <source>
        <dbReference type="ARBA" id="ARBA00022840"/>
    </source>
</evidence>
<comment type="similarity">
    <text evidence="2">Belongs to the class-I aminoacyl-tRNA synthetase family. Glutamate--tRNA ligase type 1 subfamily.</text>
</comment>
<evidence type="ECO:0000256" key="11">
    <source>
        <dbReference type="ARBA" id="ARBA00044142"/>
    </source>
</evidence>
<dbReference type="InterPro" id="IPR004527">
    <property type="entry name" value="Glu-tRNA-ligase_bac/mito"/>
</dbReference>
<keyword evidence="8 17" id="KW-0030">Aminoacyl-tRNA synthetase</keyword>
<dbReference type="GO" id="GO:0008270">
    <property type="term" value="F:zinc ion binding"/>
    <property type="evidence" value="ECO:0007669"/>
    <property type="project" value="InterPro"/>
</dbReference>
<reference evidence="20" key="1">
    <citation type="submission" date="2022-01" db="EMBL/GenBank/DDBJ databases">
        <authorList>
            <person name="King R."/>
        </authorList>
    </citation>
    <scope>NUCLEOTIDE SEQUENCE</scope>
</reference>
<reference evidence="20" key="2">
    <citation type="submission" date="2022-10" db="EMBL/GenBank/DDBJ databases">
        <authorList>
            <consortium name="ENA_rothamsted_submissions"/>
            <consortium name="culmorum"/>
            <person name="King R."/>
        </authorList>
    </citation>
    <scope>NUCLEOTIDE SEQUENCE</scope>
</reference>
<dbReference type="InterPro" id="IPR014729">
    <property type="entry name" value="Rossmann-like_a/b/a_fold"/>
</dbReference>
<dbReference type="PRINTS" id="PR00987">
    <property type="entry name" value="TRNASYNTHGLU"/>
</dbReference>
<keyword evidence="6 17" id="KW-0067">ATP-binding</keyword>
<evidence type="ECO:0000256" key="16">
    <source>
        <dbReference type="ARBA" id="ARBA00047689"/>
    </source>
</evidence>
<dbReference type="EMBL" id="OU895878">
    <property type="protein sequence ID" value="CAG9805608.1"/>
    <property type="molecule type" value="Genomic_DNA"/>
</dbReference>
<accession>A0A9N9RY85</accession>
<evidence type="ECO:0000256" key="4">
    <source>
        <dbReference type="ARBA" id="ARBA00022598"/>
    </source>
</evidence>
<dbReference type="Gene3D" id="3.40.50.620">
    <property type="entry name" value="HUPs"/>
    <property type="match status" value="1"/>
</dbReference>
<dbReference type="GO" id="GO:0000049">
    <property type="term" value="F:tRNA binding"/>
    <property type="evidence" value="ECO:0007669"/>
    <property type="project" value="InterPro"/>
</dbReference>
<keyword evidence="21" id="KW-1185">Reference proteome</keyword>
<comment type="subcellular location">
    <subcellularLocation>
        <location evidence="1">Mitochondrion</location>
    </subcellularLocation>
</comment>
<evidence type="ECO:0000313" key="21">
    <source>
        <dbReference type="Proteomes" id="UP001153620"/>
    </source>
</evidence>
<dbReference type="Proteomes" id="UP001153620">
    <property type="component" value="Chromosome 2"/>
</dbReference>
<feature type="domain" description="Aminoacyl-tRNA synthetase class I anticodon-binding" evidence="19">
    <location>
        <begin position="369"/>
        <end position="493"/>
    </location>
</feature>
<dbReference type="FunFam" id="3.40.50.620:FF:000045">
    <property type="entry name" value="Glutamate--tRNA ligase, mitochondrial"/>
    <property type="match status" value="1"/>
</dbReference>
<evidence type="ECO:0000256" key="7">
    <source>
        <dbReference type="ARBA" id="ARBA00022917"/>
    </source>
</evidence>
<keyword evidence="5 17" id="KW-0547">Nucleotide-binding</keyword>
<dbReference type="Gene3D" id="1.10.10.350">
    <property type="match status" value="1"/>
</dbReference>